<proteinExistence type="inferred from homology"/>
<evidence type="ECO:0000256" key="1">
    <source>
        <dbReference type="ARBA" id="ARBA00004123"/>
    </source>
</evidence>
<comment type="caution">
    <text evidence="5">Lacks conserved residue(s) required for the propagation of feature annotation.</text>
</comment>
<comment type="similarity">
    <text evidence="5">Belongs to the GRAS family.</text>
</comment>
<evidence type="ECO:0000313" key="7">
    <source>
        <dbReference type="EMBL" id="CAL1401669.1"/>
    </source>
</evidence>
<keyword evidence="8" id="KW-1185">Reference proteome</keyword>
<name>A0AAV2FTG7_9ROSI</name>
<feature type="region of interest" description="Disordered" evidence="6">
    <location>
        <begin position="156"/>
        <end position="179"/>
    </location>
</feature>
<evidence type="ECO:0000256" key="4">
    <source>
        <dbReference type="ARBA" id="ARBA00023242"/>
    </source>
</evidence>
<dbReference type="GO" id="GO:0005634">
    <property type="term" value="C:nucleus"/>
    <property type="evidence" value="ECO:0007669"/>
    <property type="project" value="UniProtKB-SubCell"/>
</dbReference>
<evidence type="ECO:0000256" key="2">
    <source>
        <dbReference type="ARBA" id="ARBA00023015"/>
    </source>
</evidence>
<evidence type="ECO:0000256" key="5">
    <source>
        <dbReference type="PROSITE-ProRule" id="PRU01191"/>
    </source>
</evidence>
<evidence type="ECO:0000256" key="6">
    <source>
        <dbReference type="SAM" id="MobiDB-lite"/>
    </source>
</evidence>
<dbReference type="Pfam" id="PF03514">
    <property type="entry name" value="GRAS"/>
    <property type="match status" value="1"/>
</dbReference>
<dbReference type="Proteomes" id="UP001497516">
    <property type="component" value="Chromosome 7"/>
</dbReference>
<keyword evidence="4" id="KW-0539">Nucleus</keyword>
<keyword evidence="2" id="KW-0805">Transcription regulation</keyword>
<sequence length="414" mass="46912">MDLEDQMSTFHLLKAYGEAMEMDQRDLAGELLSRLEEKSSPTGTTLQRLVYYLVQALDRKHPDMLRMEASRNYELAFKAFYQIFPYGKFAHFTANSVILDALPYDDHQQQQRGMVVIDIVDFDIGCGVQWPPLMEGLVARGFTEMRLTIIRWNDDLEEEDGDDDDDGGGDDDDEAISYSPTSQRYKEIQTLLQEQARIAGLNLIVEETDMDDLEFKLKKVVKRNAEHGGQCLVFNCMAGLPHMGRGRNAGHVMEFLRVAKESIESINSCHDSSCRQGVITFGDGIGWGKGMSGEAYGPIFEGQLGQFYALLESMEGHMPYKLREARVAMECLFLTPYVACIAGFERWEGIIRESKALAELRLQARGMRRGCVEEARELVREGESLHWVSVEGVEGNQLVLGYKETPLLKVSCWR</sequence>
<dbReference type="EMBL" id="OZ034820">
    <property type="protein sequence ID" value="CAL1401669.1"/>
    <property type="molecule type" value="Genomic_DNA"/>
</dbReference>
<comment type="subcellular location">
    <subcellularLocation>
        <location evidence="1">Nucleus</location>
    </subcellularLocation>
</comment>
<evidence type="ECO:0000313" key="8">
    <source>
        <dbReference type="Proteomes" id="UP001497516"/>
    </source>
</evidence>
<feature type="compositionally biased region" description="Acidic residues" evidence="6">
    <location>
        <begin position="156"/>
        <end position="175"/>
    </location>
</feature>
<reference evidence="7 8" key="1">
    <citation type="submission" date="2024-04" db="EMBL/GenBank/DDBJ databases">
        <authorList>
            <person name="Fracassetti M."/>
        </authorList>
    </citation>
    <scope>NUCLEOTIDE SEQUENCE [LARGE SCALE GENOMIC DNA]</scope>
</reference>
<dbReference type="InterPro" id="IPR005202">
    <property type="entry name" value="TF_GRAS"/>
</dbReference>
<dbReference type="PROSITE" id="PS50985">
    <property type="entry name" value="GRAS"/>
    <property type="match status" value="1"/>
</dbReference>
<organism evidence="7 8">
    <name type="scientific">Linum trigynum</name>
    <dbReference type="NCBI Taxonomy" id="586398"/>
    <lineage>
        <taxon>Eukaryota</taxon>
        <taxon>Viridiplantae</taxon>
        <taxon>Streptophyta</taxon>
        <taxon>Embryophyta</taxon>
        <taxon>Tracheophyta</taxon>
        <taxon>Spermatophyta</taxon>
        <taxon>Magnoliopsida</taxon>
        <taxon>eudicotyledons</taxon>
        <taxon>Gunneridae</taxon>
        <taxon>Pentapetalae</taxon>
        <taxon>rosids</taxon>
        <taxon>fabids</taxon>
        <taxon>Malpighiales</taxon>
        <taxon>Linaceae</taxon>
        <taxon>Linum</taxon>
    </lineage>
</organism>
<dbReference type="PANTHER" id="PTHR31636">
    <property type="entry name" value="OSJNBA0084A10.13 PROTEIN-RELATED"/>
    <property type="match status" value="1"/>
</dbReference>
<evidence type="ECO:0008006" key="9">
    <source>
        <dbReference type="Google" id="ProtNLM"/>
    </source>
</evidence>
<feature type="region of interest" description="SAW" evidence="5">
    <location>
        <begin position="342"/>
        <end position="414"/>
    </location>
</feature>
<evidence type="ECO:0000256" key="3">
    <source>
        <dbReference type="ARBA" id="ARBA00023163"/>
    </source>
</evidence>
<accession>A0AAV2FTG7</accession>
<keyword evidence="3" id="KW-0804">Transcription</keyword>
<dbReference type="AlphaFoldDB" id="A0AAV2FTG7"/>
<gene>
    <name evidence="7" type="ORF">LTRI10_LOCUS41715</name>
</gene>
<protein>
    <recommendedName>
        <fullName evidence="9">Nodulation signaling pathway 2-like protein</fullName>
    </recommendedName>
</protein>